<dbReference type="SUPFAM" id="SSF53448">
    <property type="entry name" value="Nucleotide-diphospho-sugar transferases"/>
    <property type="match status" value="1"/>
</dbReference>
<dbReference type="Gene3D" id="3.90.550.10">
    <property type="entry name" value="Spore Coat Polysaccharide Biosynthesis Protein SpsA, Chain A"/>
    <property type="match status" value="1"/>
</dbReference>
<keyword evidence="10 17" id="KW-0573">Peptidoglycan synthesis</keyword>
<keyword evidence="12 17" id="KW-0012">Acyltransferase</keyword>
<comment type="caution">
    <text evidence="17">Lacks conserved residue(s) required for the propagation of feature annotation.</text>
</comment>
<keyword evidence="21" id="KW-1185">Reference proteome</keyword>
<feature type="binding site" evidence="17">
    <location>
        <begin position="15"/>
        <end position="18"/>
    </location>
    <ligand>
        <name>UDP-N-acetyl-alpha-D-glucosamine</name>
        <dbReference type="ChEBI" id="CHEBI:57705"/>
    </ligand>
</feature>
<dbReference type="UniPathway" id="UPA00113">
    <property type="reaction ID" value="UER00532"/>
</dbReference>
<evidence type="ECO:0000256" key="8">
    <source>
        <dbReference type="ARBA" id="ARBA00022842"/>
    </source>
</evidence>
<dbReference type="GO" id="GO:0003977">
    <property type="term" value="F:UDP-N-acetylglucosamine diphosphorylase activity"/>
    <property type="evidence" value="ECO:0007669"/>
    <property type="project" value="UniProtKB-UniRule"/>
</dbReference>
<keyword evidence="3 17" id="KW-0963">Cytoplasm</keyword>
<feature type="binding site" evidence="17">
    <location>
        <position position="397"/>
    </location>
    <ligand>
        <name>UDP-N-acetyl-alpha-D-glucosamine</name>
        <dbReference type="ChEBI" id="CHEBI:57705"/>
    </ligand>
</feature>
<comment type="pathway">
    <text evidence="17">Nucleotide-sugar biosynthesis; UDP-N-acetyl-alpha-D-glucosamine biosynthesis; UDP-N-acetyl-alpha-D-glucosamine from N-acetyl-alpha-D-glucosamine 1-phosphate: step 1/1.</text>
</comment>
<evidence type="ECO:0000256" key="2">
    <source>
        <dbReference type="ARBA" id="ARBA00007947"/>
    </source>
</evidence>
<evidence type="ECO:0000259" key="19">
    <source>
        <dbReference type="Pfam" id="PF12804"/>
    </source>
</evidence>
<dbReference type="GO" id="GO:0000902">
    <property type="term" value="P:cell morphogenesis"/>
    <property type="evidence" value="ECO:0007669"/>
    <property type="project" value="UniProtKB-UniRule"/>
</dbReference>
<accession>A0A1H5N2G2</accession>
<keyword evidence="8 17" id="KW-0460">Magnesium</keyword>
<dbReference type="InterPro" id="IPR011004">
    <property type="entry name" value="Trimer_LpxA-like_sf"/>
</dbReference>
<evidence type="ECO:0000313" key="21">
    <source>
        <dbReference type="Proteomes" id="UP000199220"/>
    </source>
</evidence>
<name>A0A1H5N2G2_9MICO</name>
<feature type="binding site" evidence="17">
    <location>
        <position position="408"/>
    </location>
    <ligand>
        <name>UDP-N-acetyl-alpha-D-glucosamine</name>
        <dbReference type="ChEBI" id="CHEBI:57705"/>
    </ligand>
</feature>
<dbReference type="GO" id="GO:0016020">
    <property type="term" value="C:membrane"/>
    <property type="evidence" value="ECO:0007669"/>
    <property type="project" value="GOC"/>
</dbReference>
<keyword evidence="7 17" id="KW-0677">Repeat</keyword>
<dbReference type="InterPro" id="IPR029044">
    <property type="entry name" value="Nucleotide-diphossugar_trans"/>
</dbReference>
<dbReference type="GO" id="GO:0009252">
    <property type="term" value="P:peptidoglycan biosynthetic process"/>
    <property type="evidence" value="ECO:0007669"/>
    <property type="project" value="UniProtKB-UniRule"/>
</dbReference>
<feature type="binding site" evidence="17">
    <location>
        <position position="186"/>
    </location>
    <ligand>
        <name>UDP-N-acetyl-alpha-D-glucosamine</name>
        <dbReference type="ChEBI" id="CHEBI:57705"/>
    </ligand>
</feature>
<dbReference type="EMBL" id="FNTX01000002">
    <property type="protein sequence ID" value="SEE95774.1"/>
    <property type="molecule type" value="Genomic_DNA"/>
</dbReference>
<feature type="binding site" evidence="17">
    <location>
        <position position="134"/>
    </location>
    <ligand>
        <name>Mg(2+)</name>
        <dbReference type="ChEBI" id="CHEBI:18420"/>
    </ligand>
</feature>
<dbReference type="SUPFAM" id="SSF51161">
    <property type="entry name" value="Trimeric LpxA-like enzymes"/>
    <property type="match status" value="1"/>
</dbReference>
<evidence type="ECO:0000256" key="13">
    <source>
        <dbReference type="ARBA" id="ARBA00023316"/>
    </source>
</evidence>
<feature type="region of interest" description="Pyrophosphorylase" evidence="17">
    <location>
        <begin position="1"/>
        <end position="261"/>
    </location>
</feature>
<comment type="pathway">
    <text evidence="17">Bacterial outer membrane biogenesis; LPS lipid A biosynthesis.</text>
</comment>
<reference evidence="21" key="1">
    <citation type="submission" date="2016-10" db="EMBL/GenBank/DDBJ databases">
        <authorList>
            <person name="Varghese N."/>
            <person name="Submissions S."/>
        </authorList>
    </citation>
    <scope>NUCLEOTIDE SEQUENCE [LARGE SCALE GENOMIC DNA]</scope>
    <source>
        <strain evidence="21">DSM 21368</strain>
    </source>
</reference>
<dbReference type="GO" id="GO:0019134">
    <property type="term" value="F:glucosamine-1-phosphate N-acetyltransferase activity"/>
    <property type="evidence" value="ECO:0007669"/>
    <property type="project" value="UniProtKB-UniRule"/>
</dbReference>
<keyword evidence="4 17" id="KW-0808">Transferase</keyword>
<dbReference type="GO" id="GO:0009245">
    <property type="term" value="P:lipid A biosynthetic process"/>
    <property type="evidence" value="ECO:0007669"/>
    <property type="project" value="UniProtKB-UniRule"/>
</dbReference>
<dbReference type="NCBIfam" id="TIGR01173">
    <property type="entry name" value="glmU"/>
    <property type="match status" value="1"/>
</dbReference>
<evidence type="ECO:0000256" key="4">
    <source>
        <dbReference type="ARBA" id="ARBA00022679"/>
    </source>
</evidence>
<feature type="binding site" evidence="17">
    <location>
        <position position="171"/>
    </location>
    <ligand>
        <name>UDP-N-acetyl-alpha-D-glucosamine</name>
        <dbReference type="ChEBI" id="CHEBI:57705"/>
    </ligand>
</feature>
<feature type="region of interest" description="Disordered" evidence="18">
    <location>
        <begin position="477"/>
        <end position="532"/>
    </location>
</feature>
<dbReference type="PANTHER" id="PTHR43584">
    <property type="entry name" value="NUCLEOTIDYL TRANSFERASE"/>
    <property type="match status" value="1"/>
</dbReference>
<feature type="domain" description="MobA-like NTP transferase" evidence="19">
    <location>
        <begin position="12"/>
        <end position="162"/>
    </location>
</feature>
<dbReference type="CDD" id="cd02540">
    <property type="entry name" value="GT2_GlmU_N_bac"/>
    <property type="match status" value="1"/>
</dbReference>
<feature type="binding site" evidence="17">
    <location>
        <begin position="417"/>
        <end position="418"/>
    </location>
    <ligand>
        <name>acetyl-CoA</name>
        <dbReference type="ChEBI" id="CHEBI:57288"/>
    </ligand>
</feature>
<dbReference type="GO" id="GO:0005737">
    <property type="term" value="C:cytoplasm"/>
    <property type="evidence" value="ECO:0007669"/>
    <property type="project" value="UniProtKB-SubCell"/>
</dbReference>
<dbReference type="NCBIfam" id="NF010932">
    <property type="entry name" value="PRK14352.1"/>
    <property type="match status" value="1"/>
</dbReference>
<dbReference type="EC" id="2.3.1.157" evidence="17"/>
<dbReference type="InterPro" id="IPR050065">
    <property type="entry name" value="GlmU-like"/>
</dbReference>
<dbReference type="InterPro" id="IPR005882">
    <property type="entry name" value="Bifunctional_GlmU"/>
</dbReference>
<feature type="active site" description="Proton acceptor" evidence="17">
    <location>
        <position position="394"/>
    </location>
</feature>
<keyword evidence="5 17" id="KW-0548">Nucleotidyltransferase</keyword>
<feature type="region of interest" description="Linker" evidence="17">
    <location>
        <begin position="262"/>
        <end position="282"/>
    </location>
</feature>
<dbReference type="Proteomes" id="UP000199220">
    <property type="component" value="Unassembled WGS sequence"/>
</dbReference>
<comment type="function">
    <text evidence="16 17">Catalyzes the last two sequential reactions in the de novo biosynthetic pathway for UDP-N-acetylglucosamine (UDP-GlcNAc). The C-terminal domain catalyzes the transfer of acetyl group from acetyl coenzyme A to glucosamine-1-phosphate (GlcN-1-P) to produce N-acetylglucosamine-1-phosphate (GlcNAc-1-P), which is converted into UDP-GlcNAc by the transfer of uridine 5-monophosphate (from uridine 5-triphosphate), a reaction catalyzed by the N-terminal domain.</text>
</comment>
<feature type="region of interest" description="N-acetyltransferase" evidence="17">
    <location>
        <begin position="283"/>
        <end position="532"/>
    </location>
</feature>
<evidence type="ECO:0000256" key="14">
    <source>
        <dbReference type="ARBA" id="ARBA00048247"/>
    </source>
</evidence>
<evidence type="ECO:0000256" key="3">
    <source>
        <dbReference type="ARBA" id="ARBA00022490"/>
    </source>
</evidence>
<feature type="binding site" evidence="17">
    <location>
        <position position="201"/>
    </location>
    <ligand>
        <name>UDP-N-acetyl-alpha-D-glucosamine</name>
        <dbReference type="ChEBI" id="CHEBI:57705"/>
    </ligand>
</feature>
<keyword evidence="13 17" id="KW-0961">Cell wall biogenesis/degradation</keyword>
<dbReference type="UniPathway" id="UPA00973"/>
<comment type="subunit">
    <text evidence="17">Homotrimer.</text>
</comment>
<evidence type="ECO:0000256" key="9">
    <source>
        <dbReference type="ARBA" id="ARBA00022960"/>
    </source>
</evidence>
<comment type="catalytic activity">
    <reaction evidence="15 17">
        <text>N-acetyl-alpha-D-glucosamine 1-phosphate + UTP + H(+) = UDP-N-acetyl-alpha-D-glucosamine + diphosphate</text>
        <dbReference type="Rhea" id="RHEA:13509"/>
        <dbReference type="ChEBI" id="CHEBI:15378"/>
        <dbReference type="ChEBI" id="CHEBI:33019"/>
        <dbReference type="ChEBI" id="CHEBI:46398"/>
        <dbReference type="ChEBI" id="CHEBI:57705"/>
        <dbReference type="ChEBI" id="CHEBI:57776"/>
        <dbReference type="EC" id="2.7.7.23"/>
    </reaction>
</comment>
<comment type="similarity">
    <text evidence="1 17">In the C-terminal section; belongs to the transferase hexapeptide repeat family.</text>
</comment>
<evidence type="ECO:0000256" key="16">
    <source>
        <dbReference type="ARBA" id="ARBA00049628"/>
    </source>
</evidence>
<evidence type="ECO:0000256" key="5">
    <source>
        <dbReference type="ARBA" id="ARBA00022695"/>
    </source>
</evidence>
<feature type="binding site" evidence="17">
    <location>
        <position position="454"/>
    </location>
    <ligand>
        <name>acetyl-CoA</name>
        <dbReference type="ChEBI" id="CHEBI:57288"/>
    </ligand>
</feature>
<comment type="pathway">
    <text evidence="17">Nucleotide-sugar biosynthesis; UDP-N-acetyl-alpha-D-glucosamine biosynthesis; N-acetyl-alpha-D-glucosamine 1-phosphate from alpha-D-glucosamine 6-phosphate (route II): step 2/2.</text>
</comment>
<dbReference type="InterPro" id="IPR025877">
    <property type="entry name" value="MobA-like_NTP_Trfase"/>
</dbReference>
<dbReference type="PANTHER" id="PTHR43584:SF3">
    <property type="entry name" value="BIFUNCTIONAL PROTEIN GLMU"/>
    <property type="match status" value="1"/>
</dbReference>
<gene>
    <name evidence="17" type="primary">glmU</name>
    <name evidence="20" type="ORF">SAMN04488554_3874</name>
</gene>
<dbReference type="GO" id="GO:0006048">
    <property type="term" value="P:UDP-N-acetylglucosamine biosynthetic process"/>
    <property type="evidence" value="ECO:0007669"/>
    <property type="project" value="UniProtKB-UniPathway"/>
</dbReference>
<evidence type="ECO:0000313" key="20">
    <source>
        <dbReference type="EMBL" id="SEE95774.1"/>
    </source>
</evidence>
<keyword evidence="11 17" id="KW-0511">Multifunctional enzyme</keyword>
<organism evidence="20 21">
    <name type="scientific">Ruania alba</name>
    <dbReference type="NCBI Taxonomy" id="648782"/>
    <lineage>
        <taxon>Bacteria</taxon>
        <taxon>Bacillati</taxon>
        <taxon>Actinomycetota</taxon>
        <taxon>Actinomycetes</taxon>
        <taxon>Micrococcales</taxon>
        <taxon>Ruaniaceae</taxon>
        <taxon>Ruania</taxon>
    </lineage>
</organism>
<dbReference type="GO" id="GO:0008360">
    <property type="term" value="P:regulation of cell shape"/>
    <property type="evidence" value="ECO:0007669"/>
    <property type="project" value="UniProtKB-KW"/>
</dbReference>
<evidence type="ECO:0000256" key="10">
    <source>
        <dbReference type="ARBA" id="ARBA00022984"/>
    </source>
</evidence>
<feature type="binding site" evidence="17">
    <location>
        <position position="411"/>
    </location>
    <ligand>
        <name>acetyl-CoA</name>
        <dbReference type="ChEBI" id="CHEBI:57288"/>
    </ligand>
</feature>
<sequence length="532" mass="55079">MACVSLTPPAAVIILAAGQGTRMKSATPKVLHRIAGRSLLGHVLHSARGISPERVAVVVRHEREAVAAHARELAPAVVIADQDEIPGTGRAVECGLLTLDDAVQSAALADRDERDPLQAVDGGVSGPVVILAGDVPLLDAGTLAALVEAHSADQNAITVLTTILEDPTGYGRVVRDAEGQIAKIVEHRDASPDELAIKEMNSGVYVMDSEVLRSALARVDRNNDQGEVYLTDVMALARSEGRAVRAVVTDDPMLVEGVNDRVQLATLGAELNRRIVIEWMRAGVTVVDPATTWIDGDVRLSPDVALLPGTQLHGATTVATGATIGPDTTLTDVEIGEGATVIRTHGSGSRIGAGATVGPFTYLRPGLNLGERGKLGAFVEVKNSEIGAGSKVPHLSYIGDATIGEESNIGAASVTVNYDGVHKHRTVIGSYARTGADNMFVAPVRVGDGAYTGAGTVVRRDVPAGSLGVTTGNQRNIEGWTASRRPGTPAAEAAARAIEQPLSPQAQAEASRREGTSEPAAGADPGAPVTSE</sequence>
<feature type="binding site" evidence="17">
    <location>
        <begin position="87"/>
        <end position="88"/>
    </location>
    <ligand>
        <name>UDP-N-acetyl-alpha-D-glucosamine</name>
        <dbReference type="ChEBI" id="CHEBI:57705"/>
    </ligand>
</feature>
<dbReference type="Pfam" id="PF12804">
    <property type="entry name" value="NTP_transf_3"/>
    <property type="match status" value="1"/>
</dbReference>
<feature type="binding site" evidence="17">
    <location>
        <position position="364"/>
    </location>
    <ligand>
        <name>UDP-N-acetyl-alpha-D-glucosamine</name>
        <dbReference type="ChEBI" id="CHEBI:57705"/>
    </ligand>
</feature>
<dbReference type="AlphaFoldDB" id="A0A1H5N2G2"/>
<evidence type="ECO:0000256" key="1">
    <source>
        <dbReference type="ARBA" id="ARBA00007707"/>
    </source>
</evidence>
<protein>
    <recommendedName>
        <fullName evidence="17">Bifunctional protein GlmU</fullName>
    </recommendedName>
    <domain>
        <recommendedName>
            <fullName evidence="17">UDP-N-acetylglucosamine pyrophosphorylase</fullName>
            <ecNumber evidence="17">2.7.7.23</ecNumber>
        </recommendedName>
        <alternativeName>
            <fullName evidence="17">N-acetylglucosamine-1-phosphate uridyltransferase</fullName>
        </alternativeName>
    </domain>
    <domain>
        <recommendedName>
            <fullName evidence="17">Glucosamine-1-phosphate N-acetyltransferase</fullName>
            <ecNumber evidence="17">2.3.1.157</ecNumber>
        </recommendedName>
    </domain>
</protein>
<dbReference type="CDD" id="cd03353">
    <property type="entry name" value="LbH_GlmU_C"/>
    <property type="match status" value="1"/>
</dbReference>
<feature type="binding site" evidence="17">
    <location>
        <position position="29"/>
    </location>
    <ligand>
        <name>UDP-N-acetyl-alpha-D-glucosamine</name>
        <dbReference type="ChEBI" id="CHEBI:57705"/>
    </ligand>
</feature>
<comment type="similarity">
    <text evidence="2 17">In the N-terminal section; belongs to the N-acetylglucosamine-1-phosphate uridyltransferase family.</text>
</comment>
<dbReference type="STRING" id="648782.SAMN04488554_3874"/>
<dbReference type="EC" id="2.7.7.23" evidence="17"/>
<comment type="catalytic activity">
    <reaction evidence="14 17">
        <text>alpha-D-glucosamine 1-phosphate + acetyl-CoA = N-acetyl-alpha-D-glucosamine 1-phosphate + CoA + H(+)</text>
        <dbReference type="Rhea" id="RHEA:13725"/>
        <dbReference type="ChEBI" id="CHEBI:15378"/>
        <dbReference type="ChEBI" id="CHEBI:57287"/>
        <dbReference type="ChEBI" id="CHEBI:57288"/>
        <dbReference type="ChEBI" id="CHEBI:57776"/>
        <dbReference type="ChEBI" id="CHEBI:58516"/>
        <dbReference type="EC" id="2.3.1.157"/>
    </reaction>
</comment>
<dbReference type="InterPro" id="IPR038009">
    <property type="entry name" value="GlmU_C_LbH"/>
</dbReference>
<keyword evidence="6 17" id="KW-0479">Metal-binding</keyword>
<comment type="cofactor">
    <cofactor evidence="17">
        <name>Mg(2+)</name>
        <dbReference type="ChEBI" id="CHEBI:18420"/>
    </cofactor>
    <text evidence="17">Binds 1 Mg(2+) ion per subunit.</text>
</comment>
<evidence type="ECO:0000256" key="11">
    <source>
        <dbReference type="ARBA" id="ARBA00023268"/>
    </source>
</evidence>
<dbReference type="GO" id="GO:0071555">
    <property type="term" value="P:cell wall organization"/>
    <property type="evidence" value="ECO:0007669"/>
    <property type="project" value="UniProtKB-KW"/>
</dbReference>
<evidence type="ECO:0000256" key="18">
    <source>
        <dbReference type="SAM" id="MobiDB-lite"/>
    </source>
</evidence>
<feature type="binding site" evidence="17">
    <location>
        <position position="259"/>
    </location>
    <ligand>
        <name>UDP-N-acetyl-alpha-D-glucosamine</name>
        <dbReference type="ChEBI" id="CHEBI:57705"/>
    </ligand>
</feature>
<feature type="binding site" evidence="17">
    <location>
        <position position="82"/>
    </location>
    <ligand>
        <name>UDP-N-acetyl-alpha-D-glucosamine</name>
        <dbReference type="ChEBI" id="CHEBI:57705"/>
    </ligand>
</feature>
<evidence type="ECO:0000256" key="6">
    <source>
        <dbReference type="ARBA" id="ARBA00022723"/>
    </source>
</evidence>
<proteinExistence type="inferred from homology"/>
<evidence type="ECO:0000256" key="12">
    <source>
        <dbReference type="ARBA" id="ARBA00023315"/>
    </source>
</evidence>
<evidence type="ECO:0000256" key="15">
    <source>
        <dbReference type="ARBA" id="ARBA00048493"/>
    </source>
</evidence>
<dbReference type="HAMAP" id="MF_01631">
    <property type="entry name" value="GlmU"/>
    <property type="match status" value="1"/>
</dbReference>
<dbReference type="GO" id="GO:0000287">
    <property type="term" value="F:magnesium ion binding"/>
    <property type="evidence" value="ECO:0007669"/>
    <property type="project" value="UniProtKB-UniRule"/>
</dbReference>
<feature type="binding site" evidence="17">
    <location>
        <position position="259"/>
    </location>
    <ligand>
        <name>Mg(2+)</name>
        <dbReference type="ChEBI" id="CHEBI:18420"/>
    </ligand>
</feature>
<evidence type="ECO:0000256" key="7">
    <source>
        <dbReference type="ARBA" id="ARBA00022737"/>
    </source>
</evidence>
<evidence type="ECO:0000256" key="17">
    <source>
        <dbReference type="HAMAP-Rule" id="MF_01631"/>
    </source>
</evidence>
<feature type="binding site" evidence="17">
    <location>
        <position position="382"/>
    </location>
    <ligand>
        <name>UDP-N-acetyl-alpha-D-glucosamine</name>
        <dbReference type="ChEBI" id="CHEBI:57705"/>
    </ligand>
</feature>
<comment type="subcellular location">
    <subcellularLocation>
        <location evidence="17">Cytoplasm</location>
    </subcellularLocation>
</comment>
<dbReference type="Gene3D" id="2.160.10.10">
    <property type="entry name" value="Hexapeptide repeat proteins"/>
    <property type="match status" value="1"/>
</dbReference>
<keyword evidence="9 17" id="KW-0133">Cell shape</keyword>